<dbReference type="Proteomes" id="UP000504615">
    <property type="component" value="Unplaced"/>
</dbReference>
<proteinExistence type="predicted"/>
<dbReference type="AlphaFoldDB" id="A0A6I9W7C3"/>
<accession>A0A6I9W7C3</accession>
<feature type="transmembrane region" description="Helical" evidence="1">
    <location>
        <begin position="20"/>
        <end position="42"/>
    </location>
</feature>
<evidence type="ECO:0000256" key="1">
    <source>
        <dbReference type="SAM" id="Phobius"/>
    </source>
</evidence>
<keyword evidence="2" id="KW-1185">Reference proteome</keyword>
<keyword evidence="1" id="KW-0472">Membrane</keyword>
<dbReference type="GeneID" id="105427777"/>
<protein>
    <submittedName>
        <fullName evidence="3">Uncharacterized protein LOC105427777</fullName>
    </submittedName>
</protein>
<organism evidence="2 3">
    <name type="scientific">Pogonomyrmex barbatus</name>
    <name type="common">red harvester ant</name>
    <dbReference type="NCBI Taxonomy" id="144034"/>
    <lineage>
        <taxon>Eukaryota</taxon>
        <taxon>Metazoa</taxon>
        <taxon>Ecdysozoa</taxon>
        <taxon>Arthropoda</taxon>
        <taxon>Hexapoda</taxon>
        <taxon>Insecta</taxon>
        <taxon>Pterygota</taxon>
        <taxon>Neoptera</taxon>
        <taxon>Endopterygota</taxon>
        <taxon>Hymenoptera</taxon>
        <taxon>Apocrita</taxon>
        <taxon>Aculeata</taxon>
        <taxon>Formicoidea</taxon>
        <taxon>Formicidae</taxon>
        <taxon>Myrmicinae</taxon>
        <taxon>Pogonomyrmex</taxon>
    </lineage>
</organism>
<dbReference type="RefSeq" id="XP_011637978.1">
    <property type="nucleotide sequence ID" value="XM_011639676.2"/>
</dbReference>
<reference evidence="3" key="1">
    <citation type="submission" date="2025-08" db="UniProtKB">
        <authorList>
            <consortium name="RefSeq"/>
        </authorList>
    </citation>
    <scope>IDENTIFICATION</scope>
</reference>
<sequence>MLGALPDISPHGVGKFVVRAIYFAIAMSLIPLALIIVTLPYFTQYLRLRTGADAVDDSSMEVHPWKSADMRRSTLGKSGLVIGFPMCNKLITEDYTVPNSPLGRTG</sequence>
<keyword evidence="1" id="KW-0812">Transmembrane</keyword>
<evidence type="ECO:0000313" key="2">
    <source>
        <dbReference type="Proteomes" id="UP000504615"/>
    </source>
</evidence>
<evidence type="ECO:0000313" key="3">
    <source>
        <dbReference type="RefSeq" id="XP_011637978.1"/>
    </source>
</evidence>
<keyword evidence="1" id="KW-1133">Transmembrane helix</keyword>
<dbReference type="KEGG" id="pbar:105427777"/>
<gene>
    <name evidence="3" type="primary">LOC105427777</name>
</gene>
<name>A0A6I9W7C3_9HYME</name>